<dbReference type="EMBL" id="JAPWDV010000001">
    <property type="protein sequence ID" value="KAJ6225104.1"/>
    <property type="molecule type" value="Genomic_DNA"/>
</dbReference>
<feature type="compositionally biased region" description="Polar residues" evidence="1">
    <location>
        <begin position="38"/>
        <end position="48"/>
    </location>
</feature>
<keyword evidence="3" id="KW-1185">Reference proteome</keyword>
<reference evidence="2" key="1">
    <citation type="submission" date="2022-12" db="EMBL/GenBank/DDBJ databases">
        <title>Genome assemblies of Blomia tropicalis.</title>
        <authorList>
            <person name="Cui Y."/>
        </authorList>
    </citation>
    <scope>NUCLEOTIDE SEQUENCE</scope>
    <source>
        <tissue evidence="2">Adult mites</tissue>
    </source>
</reference>
<feature type="compositionally biased region" description="Basic residues" evidence="1">
    <location>
        <begin position="146"/>
        <end position="156"/>
    </location>
</feature>
<feature type="region of interest" description="Disordered" evidence="1">
    <location>
        <begin position="29"/>
        <end position="61"/>
    </location>
</feature>
<feature type="compositionally biased region" description="Low complexity" evidence="1">
    <location>
        <begin position="380"/>
        <end position="391"/>
    </location>
</feature>
<dbReference type="Proteomes" id="UP001142055">
    <property type="component" value="Chromosome 1"/>
</dbReference>
<feature type="compositionally biased region" description="Low complexity" evidence="1">
    <location>
        <begin position="178"/>
        <end position="206"/>
    </location>
</feature>
<feature type="compositionally biased region" description="Low complexity" evidence="1">
    <location>
        <begin position="253"/>
        <end position="276"/>
    </location>
</feature>
<feature type="compositionally biased region" description="Low complexity" evidence="1">
    <location>
        <begin position="49"/>
        <end position="61"/>
    </location>
</feature>
<feature type="region of interest" description="Disordered" evidence="1">
    <location>
        <begin position="380"/>
        <end position="452"/>
    </location>
</feature>
<feature type="region of interest" description="Disordered" evidence="1">
    <location>
        <begin position="122"/>
        <end position="211"/>
    </location>
</feature>
<organism evidence="2 3">
    <name type="scientific">Blomia tropicalis</name>
    <name type="common">Mite</name>
    <dbReference type="NCBI Taxonomy" id="40697"/>
    <lineage>
        <taxon>Eukaryota</taxon>
        <taxon>Metazoa</taxon>
        <taxon>Ecdysozoa</taxon>
        <taxon>Arthropoda</taxon>
        <taxon>Chelicerata</taxon>
        <taxon>Arachnida</taxon>
        <taxon>Acari</taxon>
        <taxon>Acariformes</taxon>
        <taxon>Sarcoptiformes</taxon>
        <taxon>Astigmata</taxon>
        <taxon>Glycyphagoidea</taxon>
        <taxon>Echimyopodidae</taxon>
        <taxon>Blomia</taxon>
    </lineage>
</organism>
<accession>A0A9Q0MFY8</accession>
<feature type="compositionally biased region" description="Low complexity" evidence="1">
    <location>
        <begin position="316"/>
        <end position="339"/>
    </location>
</feature>
<protein>
    <submittedName>
        <fullName evidence="2">Uncharacterized protein</fullName>
    </submittedName>
</protein>
<feature type="compositionally biased region" description="Polar residues" evidence="1">
    <location>
        <begin position="124"/>
        <end position="145"/>
    </location>
</feature>
<name>A0A9Q0MFY8_BLOTA</name>
<comment type="caution">
    <text evidence="2">The sequence shown here is derived from an EMBL/GenBank/DDBJ whole genome shotgun (WGS) entry which is preliminary data.</text>
</comment>
<proteinExistence type="predicted"/>
<sequence>MALLREKYDKHQVIDALLEVSNNRLATKESGTPIVLGQSPNRSSTPPTSIHGSNQSSVSSSSAPYIDVLTVDSVNGNHISHDQHQQTLNRLANNGQHQNLTPQTTTSSTINNSLSTTSTSSIIYGQTSNGRSTTLSHPILTGSSINHHHHPHHAHHSSQQPQHSTRANVISGSIPPGALHFAAAAAVAAHHQTPPSSSSASSSQTSPIRSGIVPQTGATLLHHPMFNMSQFDPLNVWAHQFGRPLASNASTMSPTGPVVPNSPSSSSSPASSAPGTAIFPQQPTSPSAAAAAATFYRNYFPGIAQFTVPHSGTQQSGLPASAAGGNGPNGSSSSTNSTDLTSSAWAALTSSHINFASILSGSVNGSAASNLRAIASAANLNNNNNNSNVSSPSPEISEIKTNGSPIHGQQRSPNGSPEPLPLIARSGTPSAFRRTTKGGQLNLPLVPSSESR</sequence>
<feature type="region of interest" description="Disordered" evidence="1">
    <location>
        <begin position="310"/>
        <end position="339"/>
    </location>
</feature>
<gene>
    <name evidence="2" type="ORF">RDWZM_003649</name>
</gene>
<evidence type="ECO:0000313" key="3">
    <source>
        <dbReference type="Proteomes" id="UP001142055"/>
    </source>
</evidence>
<dbReference type="AlphaFoldDB" id="A0A9Q0MFY8"/>
<evidence type="ECO:0000313" key="2">
    <source>
        <dbReference type="EMBL" id="KAJ6225104.1"/>
    </source>
</evidence>
<feature type="region of interest" description="Disordered" evidence="1">
    <location>
        <begin position="248"/>
        <end position="284"/>
    </location>
</feature>
<evidence type="ECO:0000256" key="1">
    <source>
        <dbReference type="SAM" id="MobiDB-lite"/>
    </source>
</evidence>
<feature type="compositionally biased region" description="Polar residues" evidence="1">
    <location>
        <begin position="399"/>
        <end position="415"/>
    </location>
</feature>